<proteinExistence type="inferred from homology"/>
<organism evidence="7 8">
    <name type="scientific">Chryseosolibacter histidini</name>
    <dbReference type="NCBI Taxonomy" id="2782349"/>
    <lineage>
        <taxon>Bacteria</taxon>
        <taxon>Pseudomonadati</taxon>
        <taxon>Bacteroidota</taxon>
        <taxon>Cytophagia</taxon>
        <taxon>Cytophagales</taxon>
        <taxon>Chryseotaleaceae</taxon>
        <taxon>Chryseosolibacter</taxon>
    </lineage>
</organism>
<accession>A0AAP2DLV5</accession>
<evidence type="ECO:0000256" key="2">
    <source>
        <dbReference type="ARBA" id="ARBA00023015"/>
    </source>
</evidence>
<dbReference type="Pfam" id="PF08281">
    <property type="entry name" value="Sigma70_r4_2"/>
    <property type="match status" value="1"/>
</dbReference>
<evidence type="ECO:0000256" key="4">
    <source>
        <dbReference type="ARBA" id="ARBA00023163"/>
    </source>
</evidence>
<dbReference type="InterPro" id="IPR036388">
    <property type="entry name" value="WH-like_DNA-bd_sf"/>
</dbReference>
<evidence type="ECO:0000256" key="3">
    <source>
        <dbReference type="ARBA" id="ARBA00023082"/>
    </source>
</evidence>
<dbReference type="SUPFAM" id="SSF88659">
    <property type="entry name" value="Sigma3 and sigma4 domains of RNA polymerase sigma factors"/>
    <property type="match status" value="1"/>
</dbReference>
<dbReference type="Pfam" id="PF04542">
    <property type="entry name" value="Sigma70_r2"/>
    <property type="match status" value="1"/>
</dbReference>
<dbReference type="EMBL" id="JAHESF010000017">
    <property type="protein sequence ID" value="MBT1698763.1"/>
    <property type="molecule type" value="Genomic_DNA"/>
</dbReference>
<dbReference type="AlphaFoldDB" id="A0AAP2DLV5"/>
<evidence type="ECO:0000259" key="6">
    <source>
        <dbReference type="Pfam" id="PF08281"/>
    </source>
</evidence>
<sequence>MSGEEDSTYWEQFRRGDQQAFSAIYFAHYNSLYYYGLKICGNTDTVKDTIHELFFRLWNNRENAGDVKSVRFYLLKALKRDLVRRLDRDKKRITLHALSAEVDIEFSPEDLLVQTEADDAQKKLFADLLNTLPKRQKEALYLKYYEDLSNDEIAEMMSMNYQSVANLLQRGLKTLRDNIKMWLLASFLYHYYA</sequence>
<keyword evidence="3" id="KW-0731">Sigma factor</keyword>
<keyword evidence="4" id="KW-0804">Transcription</keyword>
<dbReference type="SUPFAM" id="SSF88946">
    <property type="entry name" value="Sigma2 domain of RNA polymerase sigma factors"/>
    <property type="match status" value="1"/>
</dbReference>
<evidence type="ECO:0000259" key="5">
    <source>
        <dbReference type="Pfam" id="PF04542"/>
    </source>
</evidence>
<dbReference type="InterPro" id="IPR014284">
    <property type="entry name" value="RNA_pol_sigma-70_dom"/>
</dbReference>
<dbReference type="Proteomes" id="UP001319200">
    <property type="component" value="Unassembled WGS sequence"/>
</dbReference>
<feature type="domain" description="RNA polymerase sigma factor 70 region 4 type 2" evidence="6">
    <location>
        <begin position="125"/>
        <end position="175"/>
    </location>
</feature>
<name>A0AAP2DLV5_9BACT</name>
<protein>
    <submittedName>
        <fullName evidence="7">Sigma-70 family RNA polymerase sigma factor</fullName>
    </submittedName>
</protein>
<dbReference type="Gene3D" id="1.10.10.10">
    <property type="entry name" value="Winged helix-like DNA-binding domain superfamily/Winged helix DNA-binding domain"/>
    <property type="match status" value="1"/>
</dbReference>
<dbReference type="PANTHER" id="PTHR43133">
    <property type="entry name" value="RNA POLYMERASE ECF-TYPE SIGMA FACTO"/>
    <property type="match status" value="1"/>
</dbReference>
<dbReference type="Gene3D" id="1.10.1740.10">
    <property type="match status" value="1"/>
</dbReference>
<feature type="domain" description="RNA polymerase sigma-70 region 2" evidence="5">
    <location>
        <begin position="27"/>
        <end position="91"/>
    </location>
</feature>
<evidence type="ECO:0000256" key="1">
    <source>
        <dbReference type="ARBA" id="ARBA00010641"/>
    </source>
</evidence>
<dbReference type="RefSeq" id="WP_254165536.1">
    <property type="nucleotide sequence ID" value="NZ_JAHESF010000017.1"/>
</dbReference>
<keyword evidence="8" id="KW-1185">Reference proteome</keyword>
<gene>
    <name evidence="7" type="ORF">KK083_17860</name>
</gene>
<dbReference type="InterPro" id="IPR013324">
    <property type="entry name" value="RNA_pol_sigma_r3/r4-like"/>
</dbReference>
<dbReference type="PANTHER" id="PTHR43133:SF46">
    <property type="entry name" value="RNA POLYMERASE SIGMA-70 FACTOR ECF SUBFAMILY"/>
    <property type="match status" value="1"/>
</dbReference>
<evidence type="ECO:0000313" key="7">
    <source>
        <dbReference type="EMBL" id="MBT1698763.1"/>
    </source>
</evidence>
<dbReference type="CDD" id="cd06171">
    <property type="entry name" value="Sigma70_r4"/>
    <property type="match status" value="1"/>
</dbReference>
<comment type="similarity">
    <text evidence="1">Belongs to the sigma-70 factor family. ECF subfamily.</text>
</comment>
<dbReference type="GO" id="GO:0003677">
    <property type="term" value="F:DNA binding"/>
    <property type="evidence" value="ECO:0007669"/>
    <property type="project" value="InterPro"/>
</dbReference>
<reference evidence="7 8" key="1">
    <citation type="submission" date="2021-05" db="EMBL/GenBank/DDBJ databases">
        <title>A Polyphasic approach of four new species of the genus Ohtaekwangia: Ohtaekwangia histidinii sp. nov., Ohtaekwangia cretensis sp. nov., Ohtaekwangia indiensis sp. nov., Ohtaekwangia reichenbachii sp. nov. from diverse environment.</title>
        <authorList>
            <person name="Octaviana S."/>
        </authorList>
    </citation>
    <scope>NUCLEOTIDE SEQUENCE [LARGE SCALE GENOMIC DNA]</scope>
    <source>
        <strain evidence="7 8">PWU4</strain>
    </source>
</reference>
<dbReference type="NCBIfam" id="TIGR02937">
    <property type="entry name" value="sigma70-ECF"/>
    <property type="match status" value="1"/>
</dbReference>
<dbReference type="GO" id="GO:0016987">
    <property type="term" value="F:sigma factor activity"/>
    <property type="evidence" value="ECO:0007669"/>
    <property type="project" value="UniProtKB-KW"/>
</dbReference>
<dbReference type="GO" id="GO:0006352">
    <property type="term" value="P:DNA-templated transcription initiation"/>
    <property type="evidence" value="ECO:0007669"/>
    <property type="project" value="InterPro"/>
</dbReference>
<dbReference type="InterPro" id="IPR039425">
    <property type="entry name" value="RNA_pol_sigma-70-like"/>
</dbReference>
<evidence type="ECO:0000313" key="8">
    <source>
        <dbReference type="Proteomes" id="UP001319200"/>
    </source>
</evidence>
<dbReference type="InterPro" id="IPR007627">
    <property type="entry name" value="RNA_pol_sigma70_r2"/>
</dbReference>
<comment type="caution">
    <text evidence="7">The sequence shown here is derived from an EMBL/GenBank/DDBJ whole genome shotgun (WGS) entry which is preliminary data.</text>
</comment>
<dbReference type="InterPro" id="IPR013249">
    <property type="entry name" value="RNA_pol_sigma70_r4_t2"/>
</dbReference>
<keyword evidence="2" id="KW-0805">Transcription regulation</keyword>
<dbReference type="InterPro" id="IPR013325">
    <property type="entry name" value="RNA_pol_sigma_r2"/>
</dbReference>